<accession>A0ABS5PLU3</accession>
<dbReference type="Gene3D" id="3.40.50.360">
    <property type="match status" value="1"/>
</dbReference>
<keyword evidence="3" id="KW-1185">Reference proteome</keyword>
<organism evidence="2 3">
    <name type="scientific">Fusibacter paucivorans</name>
    <dbReference type="NCBI Taxonomy" id="76009"/>
    <lineage>
        <taxon>Bacteria</taxon>
        <taxon>Bacillati</taxon>
        <taxon>Bacillota</taxon>
        <taxon>Clostridia</taxon>
        <taxon>Eubacteriales</taxon>
        <taxon>Eubacteriales Family XII. Incertae Sedis</taxon>
        <taxon>Fusibacter</taxon>
    </lineage>
</organism>
<evidence type="ECO:0000313" key="2">
    <source>
        <dbReference type="EMBL" id="MBS7525321.1"/>
    </source>
</evidence>
<name>A0ABS5PLU3_9FIRM</name>
<gene>
    <name evidence="2" type="ORF">KHM83_01375</name>
</gene>
<dbReference type="EMBL" id="JAHBCL010000002">
    <property type="protein sequence ID" value="MBS7525321.1"/>
    <property type="molecule type" value="Genomic_DNA"/>
</dbReference>
<evidence type="ECO:0000259" key="1">
    <source>
        <dbReference type="Pfam" id="PF03358"/>
    </source>
</evidence>
<reference evidence="2 3" key="1">
    <citation type="submission" date="2021-05" db="EMBL/GenBank/DDBJ databases">
        <title>Fusibacter ferrireducens sp. nov., an anaerobic, sulfur- and Fe-reducing bacterium isolated from the mangrove sediment.</title>
        <authorList>
            <person name="Qiu D."/>
        </authorList>
    </citation>
    <scope>NUCLEOTIDE SEQUENCE [LARGE SCALE GENOMIC DNA]</scope>
    <source>
        <strain evidence="2 3">DSM 12116</strain>
    </source>
</reference>
<dbReference type="RefSeq" id="WP_213235109.1">
    <property type="nucleotide sequence ID" value="NZ_JAHBCL010000002.1"/>
</dbReference>
<dbReference type="InterPro" id="IPR029039">
    <property type="entry name" value="Flavoprotein-like_sf"/>
</dbReference>
<evidence type="ECO:0000313" key="3">
    <source>
        <dbReference type="Proteomes" id="UP000746471"/>
    </source>
</evidence>
<feature type="domain" description="NADPH-dependent FMN reductase-like" evidence="1">
    <location>
        <begin position="4"/>
        <end position="104"/>
    </location>
</feature>
<sequence length="223" mass="25345">MKRAVVINGSPKLSEKGSFSSFLAQQLSESLRAEKLQVFSYNARAAQKADDLESVFKTMADAEALVFIVPLYFFCLPGNLMRFLTAFETYLKEVPLKGVKVYAMVQCGFPEPEICLEAVQVIRYFAKSIGATFRFGTMIGSGGMVPATIDAPFMRKTRTLLMRTLKRIAEDIGLKDNAPIENIPIRVQFPRRLYFMMGNTQWSSMARKSGLKKRDLYRRPYIY</sequence>
<dbReference type="Proteomes" id="UP000746471">
    <property type="component" value="Unassembled WGS sequence"/>
</dbReference>
<dbReference type="InterPro" id="IPR005025">
    <property type="entry name" value="FMN_Rdtase-like_dom"/>
</dbReference>
<dbReference type="Pfam" id="PF03358">
    <property type="entry name" value="FMN_red"/>
    <property type="match status" value="1"/>
</dbReference>
<proteinExistence type="predicted"/>
<dbReference type="SUPFAM" id="SSF52218">
    <property type="entry name" value="Flavoproteins"/>
    <property type="match status" value="1"/>
</dbReference>
<comment type="caution">
    <text evidence="2">The sequence shown here is derived from an EMBL/GenBank/DDBJ whole genome shotgun (WGS) entry which is preliminary data.</text>
</comment>
<protein>
    <submittedName>
        <fullName evidence="2">NAD(P)H-dependent oxidoreductase</fullName>
    </submittedName>
</protein>